<reference evidence="6" key="1">
    <citation type="submission" date="2015-07" db="EMBL/GenBank/DDBJ databases">
        <title>Draft Genome Sequence of Oceanobacillus picturae Heshi-B3 that Was Isolated from Fermented Rice Bran with Aging Salted Mackerel, Which Was Named Heshiko as Traditional Fermented Seafood in Japan.</title>
        <authorList>
            <person name="Akuzawa S."/>
            <person name="Nakagawa J."/>
            <person name="Kanekatsu T."/>
            <person name="Kanesaki Y."/>
            <person name="Suzuki T."/>
        </authorList>
    </citation>
    <scope>NUCLEOTIDE SEQUENCE [LARGE SCALE GENOMIC DNA]</scope>
    <source>
        <strain evidence="6">Heshi-B3</strain>
    </source>
</reference>
<gene>
    <name evidence="5" type="ORF">OPHB3_0426</name>
</gene>
<keyword evidence="2" id="KW-0547">Nucleotide-binding</keyword>
<dbReference type="SUPFAM" id="SSF52540">
    <property type="entry name" value="P-loop containing nucleoside triphosphate hydrolases"/>
    <property type="match status" value="1"/>
</dbReference>
<dbReference type="OrthoDB" id="9804819at2"/>
<dbReference type="InterPro" id="IPR003593">
    <property type="entry name" value="AAA+_ATPase"/>
</dbReference>
<dbReference type="PANTHER" id="PTHR42939:SF1">
    <property type="entry name" value="ABC TRANSPORTER ATP-BINDING PROTEIN ALBC-RELATED"/>
    <property type="match status" value="1"/>
</dbReference>
<keyword evidence="1" id="KW-0813">Transport</keyword>
<proteinExistence type="predicted"/>
<dbReference type="EMBL" id="BBXV01000008">
    <property type="protein sequence ID" value="GAQ16503.1"/>
    <property type="molecule type" value="Genomic_DNA"/>
</dbReference>
<evidence type="ECO:0000256" key="2">
    <source>
        <dbReference type="ARBA" id="ARBA00022741"/>
    </source>
</evidence>
<dbReference type="Proteomes" id="UP000052946">
    <property type="component" value="Unassembled WGS sequence"/>
</dbReference>
<reference evidence="5 6" key="2">
    <citation type="journal article" date="2016" name="Genome Announc.">
        <title>Draft Genome Sequence of Oceanobacillus picturae Heshi-B3, Isolated from Fermented Rice Bran in a Traditional Japanese Seafood Dish.</title>
        <authorList>
            <person name="Akuzawa S."/>
            <person name="Nagaoka J."/>
            <person name="Kanekatsu M."/>
            <person name="Kanesaki Y."/>
            <person name="Suzuki T."/>
        </authorList>
    </citation>
    <scope>NUCLEOTIDE SEQUENCE [LARGE SCALE GENOMIC DNA]</scope>
    <source>
        <strain evidence="5 6">Heshi-B3</strain>
    </source>
</reference>
<dbReference type="Pfam" id="PF00005">
    <property type="entry name" value="ABC_tran"/>
    <property type="match status" value="1"/>
</dbReference>
<dbReference type="InterPro" id="IPR051782">
    <property type="entry name" value="ABC_Transporter_VariousFunc"/>
</dbReference>
<sequence>MNVVECEKVTKKQGSVVALNELNIQIKKNTITGLIGRNGAGKTTLLKILAGLWRPTSGHVEVLNVNPFNSLTVSANVAYIDDSMDFPNTLTLSEILQAGKRFYGNWDSQLAERLFEYFSFHPNQLHTHLSKGKASTFNMIFGLAARCEITLFDEPTNGMDASVRKDFNRALLKDYLAHPRTMIISSHHLEELEELLEDILVIKNGKALLHEPIDVIRNYAIGLTGRSELVRQWVTDKQVLYTEEVGVNTCFAVVKSEGIPLEKAKQLGMKVTPVSASDVCVYLTNRTTGGIDDVFK</sequence>
<organism evidence="5 6">
    <name type="scientific">Oceanobacillus picturae</name>
    <dbReference type="NCBI Taxonomy" id="171693"/>
    <lineage>
        <taxon>Bacteria</taxon>
        <taxon>Bacillati</taxon>
        <taxon>Bacillota</taxon>
        <taxon>Bacilli</taxon>
        <taxon>Bacillales</taxon>
        <taxon>Bacillaceae</taxon>
        <taxon>Oceanobacillus</taxon>
    </lineage>
</organism>
<evidence type="ECO:0000313" key="5">
    <source>
        <dbReference type="EMBL" id="GAQ16503.1"/>
    </source>
</evidence>
<dbReference type="InterPro" id="IPR027417">
    <property type="entry name" value="P-loop_NTPase"/>
</dbReference>
<dbReference type="SMART" id="SM00382">
    <property type="entry name" value="AAA"/>
    <property type="match status" value="1"/>
</dbReference>
<dbReference type="AlphaFoldDB" id="A0A0U9H1Q2"/>
<dbReference type="Gene3D" id="3.40.50.300">
    <property type="entry name" value="P-loop containing nucleotide triphosphate hydrolases"/>
    <property type="match status" value="1"/>
</dbReference>
<dbReference type="PROSITE" id="PS50893">
    <property type="entry name" value="ABC_TRANSPORTER_2"/>
    <property type="match status" value="1"/>
</dbReference>
<evidence type="ECO:0000256" key="3">
    <source>
        <dbReference type="ARBA" id="ARBA00022840"/>
    </source>
</evidence>
<name>A0A0U9H1Q2_9BACI</name>
<evidence type="ECO:0000256" key="1">
    <source>
        <dbReference type="ARBA" id="ARBA00022448"/>
    </source>
</evidence>
<dbReference type="PANTHER" id="PTHR42939">
    <property type="entry name" value="ABC TRANSPORTER ATP-BINDING PROTEIN ALBC-RELATED"/>
    <property type="match status" value="1"/>
</dbReference>
<feature type="domain" description="ABC transporter" evidence="4">
    <location>
        <begin position="4"/>
        <end position="229"/>
    </location>
</feature>
<dbReference type="GO" id="GO:0016887">
    <property type="term" value="F:ATP hydrolysis activity"/>
    <property type="evidence" value="ECO:0007669"/>
    <property type="project" value="InterPro"/>
</dbReference>
<protein>
    <submittedName>
        <fullName evidence="5">ABC transporter ATP-binding protein YtrB</fullName>
    </submittedName>
</protein>
<evidence type="ECO:0000313" key="6">
    <source>
        <dbReference type="Proteomes" id="UP000052946"/>
    </source>
</evidence>
<dbReference type="InterPro" id="IPR003439">
    <property type="entry name" value="ABC_transporter-like_ATP-bd"/>
</dbReference>
<comment type="caution">
    <text evidence="5">The sequence shown here is derived from an EMBL/GenBank/DDBJ whole genome shotgun (WGS) entry which is preliminary data.</text>
</comment>
<dbReference type="GO" id="GO:0005524">
    <property type="term" value="F:ATP binding"/>
    <property type="evidence" value="ECO:0007669"/>
    <property type="project" value="UniProtKB-KW"/>
</dbReference>
<evidence type="ECO:0000259" key="4">
    <source>
        <dbReference type="PROSITE" id="PS50893"/>
    </source>
</evidence>
<dbReference type="RefSeq" id="WP_058949243.1">
    <property type="nucleotide sequence ID" value="NZ_BBXV01000008.1"/>
</dbReference>
<accession>A0A0U9H1Q2</accession>
<keyword evidence="3 5" id="KW-0067">ATP-binding</keyword>